<name>A0ABW4GUL0_9ACTN</name>
<dbReference type="Proteomes" id="UP001597097">
    <property type="component" value="Unassembled WGS sequence"/>
</dbReference>
<evidence type="ECO:0000256" key="1">
    <source>
        <dbReference type="SAM" id="Coils"/>
    </source>
</evidence>
<comment type="caution">
    <text evidence="2">The sequence shown here is derived from an EMBL/GenBank/DDBJ whole genome shotgun (WGS) entry which is preliminary data.</text>
</comment>
<dbReference type="RefSeq" id="WP_219539527.1">
    <property type="nucleotide sequence ID" value="NZ_JAHKRM010000065.1"/>
</dbReference>
<reference evidence="3" key="1">
    <citation type="journal article" date="2019" name="Int. J. Syst. Evol. Microbiol.">
        <title>The Global Catalogue of Microorganisms (GCM) 10K type strain sequencing project: providing services to taxonomists for standard genome sequencing and annotation.</title>
        <authorList>
            <consortium name="The Broad Institute Genomics Platform"/>
            <consortium name="The Broad Institute Genome Sequencing Center for Infectious Disease"/>
            <person name="Wu L."/>
            <person name="Ma J."/>
        </authorList>
    </citation>
    <scope>NUCLEOTIDE SEQUENCE [LARGE SCALE GENOMIC DNA]</scope>
    <source>
        <strain evidence="3">CGMCC 1.15399</strain>
    </source>
</reference>
<keyword evidence="3" id="KW-1185">Reference proteome</keyword>
<evidence type="ECO:0000313" key="3">
    <source>
        <dbReference type="Proteomes" id="UP001597097"/>
    </source>
</evidence>
<feature type="coiled-coil region" evidence="1">
    <location>
        <begin position="10"/>
        <end position="37"/>
    </location>
</feature>
<sequence>MIGGRMIMESSVLDAELLSLKRRVDKLEELVRTLTAANLSRPGQQNP</sequence>
<evidence type="ECO:0000313" key="2">
    <source>
        <dbReference type="EMBL" id="MFD1546205.1"/>
    </source>
</evidence>
<keyword evidence="1" id="KW-0175">Coiled coil</keyword>
<proteinExistence type="predicted"/>
<accession>A0ABW4GUL0</accession>
<gene>
    <name evidence="2" type="ORF">ACFSJ0_54865</name>
</gene>
<dbReference type="EMBL" id="JBHUCM010000062">
    <property type="protein sequence ID" value="MFD1546205.1"/>
    <property type="molecule type" value="Genomic_DNA"/>
</dbReference>
<organism evidence="2 3">
    <name type="scientific">Nonomuraea guangzhouensis</name>
    <dbReference type="NCBI Taxonomy" id="1291555"/>
    <lineage>
        <taxon>Bacteria</taxon>
        <taxon>Bacillati</taxon>
        <taxon>Actinomycetota</taxon>
        <taxon>Actinomycetes</taxon>
        <taxon>Streptosporangiales</taxon>
        <taxon>Streptosporangiaceae</taxon>
        <taxon>Nonomuraea</taxon>
    </lineage>
</organism>
<protein>
    <submittedName>
        <fullName evidence="2">Uncharacterized protein</fullName>
    </submittedName>
</protein>